<evidence type="ECO:0000313" key="2">
    <source>
        <dbReference type="Proteomes" id="UP000029628"/>
    </source>
</evidence>
<name>A0A096CNI1_9FIRM</name>
<evidence type="ECO:0008006" key="3">
    <source>
        <dbReference type="Google" id="ProtNLM"/>
    </source>
</evidence>
<dbReference type="InterPro" id="IPR012340">
    <property type="entry name" value="NA-bd_OB-fold"/>
</dbReference>
<dbReference type="Proteomes" id="UP000029628">
    <property type="component" value="Unassembled WGS sequence"/>
</dbReference>
<dbReference type="SUPFAM" id="SSF50249">
    <property type="entry name" value="Nucleic acid-binding proteins"/>
    <property type="match status" value="1"/>
</dbReference>
<comment type="caution">
    <text evidence="1">The sequence shown here is derived from an EMBL/GenBank/DDBJ whole genome shotgun (WGS) entry which is preliminary data.</text>
</comment>
<proteinExistence type="predicted"/>
<dbReference type="AlphaFoldDB" id="A0A096CNI1"/>
<evidence type="ECO:0000313" key="1">
    <source>
        <dbReference type="EMBL" id="KGF46849.1"/>
    </source>
</evidence>
<keyword evidence="2" id="KW-1185">Reference proteome</keyword>
<dbReference type="EMBL" id="JRNT01000026">
    <property type="protein sequence ID" value="KGF46849.1"/>
    <property type="molecule type" value="Genomic_DNA"/>
</dbReference>
<accession>A0A096CNI1</accession>
<dbReference type="eggNOG" id="ENOG502Z8YX">
    <property type="taxonomic scope" value="Bacteria"/>
</dbReference>
<dbReference type="RefSeq" id="WP_038152936.1">
    <property type="nucleotide sequence ID" value="NZ_JRNT01000026.1"/>
</dbReference>
<organism evidence="1 2">
    <name type="scientific">Veillonella montpellierensis DNF00314</name>
    <dbReference type="NCBI Taxonomy" id="1401067"/>
    <lineage>
        <taxon>Bacteria</taxon>
        <taxon>Bacillati</taxon>
        <taxon>Bacillota</taxon>
        <taxon>Negativicutes</taxon>
        <taxon>Veillonellales</taxon>
        <taxon>Veillonellaceae</taxon>
        <taxon>Veillonella</taxon>
    </lineage>
</organism>
<dbReference type="InterPro" id="IPR022595">
    <property type="entry name" value="Enc34_ssDNA-bd"/>
</dbReference>
<reference evidence="1 2" key="1">
    <citation type="submission" date="2014-07" db="EMBL/GenBank/DDBJ databases">
        <authorList>
            <person name="McCorrison J."/>
            <person name="Sanka R."/>
            <person name="Torralba M."/>
            <person name="Gillis M."/>
            <person name="Haft D.H."/>
            <person name="Methe B."/>
            <person name="Sutton G."/>
            <person name="Nelson K.E."/>
        </authorList>
    </citation>
    <scope>NUCLEOTIDE SEQUENCE [LARGE SCALE GENOMIC DNA]</scope>
    <source>
        <strain evidence="1 2">DNF00314</strain>
    </source>
</reference>
<protein>
    <recommendedName>
        <fullName evidence="3">DUF2815 family protein</fullName>
    </recommendedName>
</protein>
<gene>
    <name evidence="1" type="ORF">HMPREF0872_06870</name>
</gene>
<dbReference type="Gene3D" id="2.40.50.140">
    <property type="entry name" value="Nucleic acid-binding proteins"/>
    <property type="match status" value="1"/>
</dbReference>
<sequence>MVTNIVLQNIRGSYVHIMEPYAAQPGQDAKYSMTILLPKTDTAGKAQLDAAIAAAVEQGKAQKWNGVAPVQVPHPVHDGDGLKANGEPFGAECKGHWVFTASSKLPIEVVNRQMQKILSPTEVYSGAYYNVAVNFYPYLYSGKKGIAAGLGPVQKVADGESFGGSAPSASSVFSAVGAPADPF</sequence>
<dbReference type="Pfam" id="PF10991">
    <property type="entry name" value="Enc34_ssDNA-bd"/>
    <property type="match status" value="1"/>
</dbReference>